<name>A0A815S8P7_9BILA</name>
<dbReference type="Proteomes" id="UP000663860">
    <property type="component" value="Unassembled WGS sequence"/>
</dbReference>
<dbReference type="InterPro" id="IPR011042">
    <property type="entry name" value="6-blade_b-propeller_TolB-like"/>
</dbReference>
<dbReference type="InterPro" id="IPR050952">
    <property type="entry name" value="TRIM-NHL_E3_ligases"/>
</dbReference>
<reference evidence="3" key="1">
    <citation type="submission" date="2021-02" db="EMBL/GenBank/DDBJ databases">
        <authorList>
            <person name="Nowell W R."/>
        </authorList>
    </citation>
    <scope>NUCLEOTIDE SEQUENCE</scope>
</reference>
<evidence type="ECO:0000256" key="1">
    <source>
        <dbReference type="ARBA" id="ARBA00022737"/>
    </source>
</evidence>
<dbReference type="InterPro" id="IPR001258">
    <property type="entry name" value="NHL_repeat"/>
</dbReference>
<dbReference type="SUPFAM" id="SSF63829">
    <property type="entry name" value="Calcium-dependent phosphotriesterase"/>
    <property type="match status" value="2"/>
</dbReference>
<evidence type="ECO:0000256" key="2">
    <source>
        <dbReference type="PROSITE-ProRule" id="PRU00504"/>
    </source>
</evidence>
<evidence type="ECO:0008006" key="5">
    <source>
        <dbReference type="Google" id="ProtNLM"/>
    </source>
</evidence>
<comment type="caution">
    <text evidence="3">The sequence shown here is derived from an EMBL/GenBank/DDBJ whole genome shotgun (WGS) entry which is preliminary data.</text>
</comment>
<organism evidence="3 4">
    <name type="scientific">Adineta steineri</name>
    <dbReference type="NCBI Taxonomy" id="433720"/>
    <lineage>
        <taxon>Eukaryota</taxon>
        <taxon>Metazoa</taxon>
        <taxon>Spiralia</taxon>
        <taxon>Gnathifera</taxon>
        <taxon>Rotifera</taxon>
        <taxon>Eurotatoria</taxon>
        <taxon>Bdelloidea</taxon>
        <taxon>Adinetida</taxon>
        <taxon>Adinetidae</taxon>
        <taxon>Adineta</taxon>
    </lineage>
</organism>
<dbReference type="Gene3D" id="2.120.10.30">
    <property type="entry name" value="TolB, C-terminal domain"/>
    <property type="match status" value="3"/>
</dbReference>
<evidence type="ECO:0000313" key="4">
    <source>
        <dbReference type="Proteomes" id="UP000663860"/>
    </source>
</evidence>
<proteinExistence type="predicted"/>
<dbReference type="PANTHER" id="PTHR24104">
    <property type="entry name" value="E3 UBIQUITIN-PROTEIN LIGASE NHLRC1-RELATED"/>
    <property type="match status" value="1"/>
</dbReference>
<dbReference type="PANTHER" id="PTHR24104:SF25">
    <property type="entry name" value="PROTEIN LIN-41"/>
    <property type="match status" value="1"/>
</dbReference>
<gene>
    <name evidence="3" type="ORF">IZO911_LOCUS44397</name>
</gene>
<feature type="repeat" description="NHL" evidence="2">
    <location>
        <begin position="581"/>
        <end position="624"/>
    </location>
</feature>
<sequence length="744" mass="82209">MIDFEFKQFLLITVLLNRFSTEKCLALSICPTAIWQRNAVMVIGDDASLLRRPTDVYIDNNNSVYVLDSGNYRVTRTSFNSTVGTTVINSSNGSDVNQFLSMNAMSIDKHGNIYILDGDNGRVTKWQQGSSNETIVAGGNGLGNNTNQLNRANGMFIDSNTSTIWIADTNNHRIVQWLSPTNSSVVCGSYGRENNQFMYPTGLFIDTSDSNTGNGLGNNTNQLNRANGMFIDSNTSAIWIADTNNHRIVQWLSPTNSSVVCGSYGRENNQFMYPTGLFIDTSDSNTLYVADNSNHRIQMWLSGAISGKTVAGLTGYYGNGLNQLWYPEAVMVDNNQNMYIVDYWNNRILKWMIGAYSGIIIANGIDLDTQSFQFQYPANINFDSSGSLFVTDTYNSRIQKFVCSCHVSTNLSTTIVPSMTTPASNLNTSCSMTTWHSNATAIVGSSLGLPDYTSTSLLHPYDIFIDKNNMLYVLDSLNYRVQRFQSSSTIGTTVINVMSAISVDISGNIYILESENNRVTKWKPGITNGMIVAGGNGNGVSDNQLNNPYGIFIDSKLIIWIADTGNNRIVRWETNSTGIIVCGSYGTEANQFNHPTGIFVDENDGNTFYVADNYNHRIQMWSSGAISGKTVAGQTGLCRNELQQLCNPSSVIADNYRNLYIADTYNNRIMLWMKGSTAGVVIGGSSTLGVLPNQLYYPYNIKLDSDGALIVADTENNRIQKFSVLCCTFEMFLIIPPISLFIFR</sequence>
<feature type="repeat" description="NHL" evidence="2">
    <location>
        <begin position="686"/>
        <end position="725"/>
    </location>
</feature>
<feature type="repeat" description="NHL" evidence="2">
    <location>
        <begin position="260"/>
        <end position="298"/>
    </location>
</feature>
<dbReference type="GO" id="GO:0008270">
    <property type="term" value="F:zinc ion binding"/>
    <property type="evidence" value="ECO:0007669"/>
    <property type="project" value="UniProtKB-KW"/>
</dbReference>
<dbReference type="SUPFAM" id="SSF101898">
    <property type="entry name" value="NHL repeat"/>
    <property type="match status" value="1"/>
</dbReference>
<dbReference type="PROSITE" id="PS51125">
    <property type="entry name" value="NHL"/>
    <property type="match status" value="3"/>
</dbReference>
<accession>A0A815S8P7</accession>
<dbReference type="CDD" id="cd05819">
    <property type="entry name" value="NHL"/>
    <property type="match status" value="2"/>
</dbReference>
<dbReference type="Gene3D" id="2.40.10.500">
    <property type="match status" value="1"/>
</dbReference>
<dbReference type="EMBL" id="CAJNOE010002651">
    <property type="protein sequence ID" value="CAF1489217.1"/>
    <property type="molecule type" value="Genomic_DNA"/>
</dbReference>
<dbReference type="Pfam" id="PF01436">
    <property type="entry name" value="NHL"/>
    <property type="match status" value="4"/>
</dbReference>
<evidence type="ECO:0000313" key="3">
    <source>
        <dbReference type="EMBL" id="CAF1489217.1"/>
    </source>
</evidence>
<keyword evidence="1" id="KW-0677">Repeat</keyword>
<dbReference type="AlphaFoldDB" id="A0A815S8P7"/>
<protein>
    <recommendedName>
        <fullName evidence="5">NHL repeat containing protein-like protein</fullName>
    </recommendedName>
</protein>